<dbReference type="PANTHER" id="PTHR43004:SF19">
    <property type="entry name" value="BINDING MONOOXYGENASE, PUTATIVE (JCVI)-RELATED"/>
    <property type="match status" value="1"/>
</dbReference>
<dbReference type="GO" id="GO:0071949">
    <property type="term" value="F:FAD binding"/>
    <property type="evidence" value="ECO:0007669"/>
    <property type="project" value="InterPro"/>
</dbReference>
<dbReference type="OrthoDB" id="2690153at2759"/>
<dbReference type="AlphaFoldDB" id="A0A0C9W8D2"/>
<evidence type="ECO:0000256" key="4">
    <source>
        <dbReference type="ARBA" id="ARBA00022827"/>
    </source>
</evidence>
<feature type="domain" description="FAD-binding" evidence="6">
    <location>
        <begin position="6"/>
        <end position="354"/>
    </location>
</feature>
<evidence type="ECO:0000256" key="3">
    <source>
        <dbReference type="ARBA" id="ARBA00022630"/>
    </source>
</evidence>
<accession>A0A0C9W8D2</accession>
<keyword evidence="4" id="KW-0274">FAD</keyword>
<dbReference type="Pfam" id="PF01494">
    <property type="entry name" value="FAD_binding_3"/>
    <property type="match status" value="1"/>
</dbReference>
<evidence type="ECO:0000313" key="8">
    <source>
        <dbReference type="Proteomes" id="UP000053820"/>
    </source>
</evidence>
<dbReference type="GO" id="GO:0016709">
    <property type="term" value="F:oxidoreductase activity, acting on paired donors, with incorporation or reduction of molecular oxygen, NAD(P)H as one donor, and incorporation of one atom of oxygen"/>
    <property type="evidence" value="ECO:0007669"/>
    <property type="project" value="UniProtKB-ARBA"/>
</dbReference>
<dbReference type="SUPFAM" id="SSF52833">
    <property type="entry name" value="Thioredoxin-like"/>
    <property type="match status" value="1"/>
</dbReference>
<dbReference type="InterPro" id="IPR002938">
    <property type="entry name" value="FAD-bd"/>
</dbReference>
<dbReference type="EMBL" id="KN839892">
    <property type="protein sequence ID" value="KIJ59286.1"/>
    <property type="molecule type" value="Genomic_DNA"/>
</dbReference>
<keyword evidence="8" id="KW-1185">Reference proteome</keyword>
<dbReference type="PRINTS" id="PR00420">
    <property type="entry name" value="RNGMNOXGNASE"/>
</dbReference>
<dbReference type="InterPro" id="IPR050641">
    <property type="entry name" value="RIFMO-like"/>
</dbReference>
<evidence type="ECO:0000256" key="5">
    <source>
        <dbReference type="ARBA" id="ARBA00023002"/>
    </source>
</evidence>
<dbReference type="InterPro" id="IPR036249">
    <property type="entry name" value="Thioredoxin-like_sf"/>
</dbReference>
<dbReference type="Proteomes" id="UP000053820">
    <property type="component" value="Unassembled WGS sequence"/>
</dbReference>
<evidence type="ECO:0000259" key="6">
    <source>
        <dbReference type="Pfam" id="PF01494"/>
    </source>
</evidence>
<dbReference type="SUPFAM" id="SSF51905">
    <property type="entry name" value="FAD/NAD(P)-binding domain"/>
    <property type="match status" value="1"/>
</dbReference>
<comment type="cofactor">
    <cofactor evidence="1">
        <name>FAD</name>
        <dbReference type="ChEBI" id="CHEBI:57692"/>
    </cofactor>
</comment>
<comment type="similarity">
    <text evidence="2">Belongs to the PheA/TfdB FAD monooxygenase family.</text>
</comment>
<keyword evidence="3" id="KW-0285">Flavoprotein</keyword>
<evidence type="ECO:0000313" key="7">
    <source>
        <dbReference type="EMBL" id="KIJ59286.1"/>
    </source>
</evidence>
<dbReference type="Gene3D" id="3.50.50.60">
    <property type="entry name" value="FAD/NAD(P)-binding domain"/>
    <property type="match status" value="1"/>
</dbReference>
<sequence>MSAQHPVLIVGAGPAGLVAALTLLRNGVQVRIIDKELAHRVGQRGSGMTPRSLELFRFLEVPEVEETGKPPFPMRVYKPGTLTPLKTFPLTPHMDPTPAFPYYNPTMIGQQTLEAILRSHLESLSCYVEVATELRSFEQDEERVLAILAHKNDGMQFTETVECSWIIGADGAKGVTRKLLNLSFVGETRDEVVFISGDIKLSSNSIGREYWHNFSSGTKSLTLRPSNEIGPDGFQFYMIGSGISNLISDHQAFFDYIQSITTATDIEFREVIWVSEFRPNVRMVDKFGIGRVFIAGDAAHVHSPTGGQGMNSSIQDALNLCWKLSLVIKSRASSSLLTTYTTERVPVIAEMLQLTTQILNKTVAPTTSTAQDTLQRNQRMHMLGVNYRLSPIVVDELTPHPEDVDSYGPILASGLVAGDRAPDAPFLKAYVEETSGVVARPGRLRLFDLFRAWYHTVLLFTTDVAWAASIARSITLDPSLVRKVVILPSSAPGGSEAYISDFDFILHDDEGHAFKGYHVGTEDCKVFVIRPDGFVGAVVVGREGLCRYFDGIF</sequence>
<reference evidence="7 8" key="1">
    <citation type="submission" date="2014-04" db="EMBL/GenBank/DDBJ databases">
        <title>Evolutionary Origins and Diversification of the Mycorrhizal Mutualists.</title>
        <authorList>
            <consortium name="DOE Joint Genome Institute"/>
            <consortium name="Mycorrhizal Genomics Consortium"/>
            <person name="Kohler A."/>
            <person name="Kuo A."/>
            <person name="Nagy L.G."/>
            <person name="Floudas D."/>
            <person name="Copeland A."/>
            <person name="Barry K.W."/>
            <person name="Cichocki N."/>
            <person name="Veneault-Fourrey C."/>
            <person name="LaButti K."/>
            <person name="Lindquist E.A."/>
            <person name="Lipzen A."/>
            <person name="Lundell T."/>
            <person name="Morin E."/>
            <person name="Murat C."/>
            <person name="Riley R."/>
            <person name="Ohm R."/>
            <person name="Sun H."/>
            <person name="Tunlid A."/>
            <person name="Henrissat B."/>
            <person name="Grigoriev I.V."/>
            <person name="Hibbett D.S."/>
            <person name="Martin F."/>
        </authorList>
    </citation>
    <scope>NUCLEOTIDE SEQUENCE [LARGE SCALE GENOMIC DNA]</scope>
    <source>
        <strain evidence="7 8">MD-312</strain>
    </source>
</reference>
<evidence type="ECO:0000256" key="1">
    <source>
        <dbReference type="ARBA" id="ARBA00001974"/>
    </source>
</evidence>
<keyword evidence="5" id="KW-0560">Oxidoreductase</keyword>
<organism evidence="7 8">
    <name type="scientific">Hydnomerulius pinastri MD-312</name>
    <dbReference type="NCBI Taxonomy" id="994086"/>
    <lineage>
        <taxon>Eukaryota</taxon>
        <taxon>Fungi</taxon>
        <taxon>Dikarya</taxon>
        <taxon>Basidiomycota</taxon>
        <taxon>Agaricomycotina</taxon>
        <taxon>Agaricomycetes</taxon>
        <taxon>Agaricomycetidae</taxon>
        <taxon>Boletales</taxon>
        <taxon>Boletales incertae sedis</taxon>
        <taxon>Leucogyrophana</taxon>
    </lineage>
</organism>
<proteinExistence type="inferred from homology"/>
<evidence type="ECO:0000256" key="2">
    <source>
        <dbReference type="ARBA" id="ARBA00007801"/>
    </source>
</evidence>
<dbReference type="InterPro" id="IPR036188">
    <property type="entry name" value="FAD/NAD-bd_sf"/>
</dbReference>
<dbReference type="HOGENOM" id="CLU_009665_20_3_1"/>
<dbReference type="Gene3D" id="3.40.30.120">
    <property type="match status" value="1"/>
</dbReference>
<protein>
    <recommendedName>
        <fullName evidence="6">FAD-binding domain-containing protein</fullName>
    </recommendedName>
</protein>
<dbReference type="Gene3D" id="3.30.70.2450">
    <property type="match status" value="1"/>
</dbReference>
<dbReference type="PANTHER" id="PTHR43004">
    <property type="entry name" value="TRK SYSTEM POTASSIUM UPTAKE PROTEIN"/>
    <property type="match status" value="1"/>
</dbReference>
<name>A0A0C9W8D2_9AGAM</name>
<gene>
    <name evidence="7" type="ORF">HYDPIDRAFT_118715</name>
</gene>